<accession>A0A7J6LU73</accession>
<reference evidence="1 2" key="1">
    <citation type="submission" date="2020-04" db="EMBL/GenBank/DDBJ databases">
        <title>Perkinsus chesapeaki whole genome sequence.</title>
        <authorList>
            <person name="Bogema D.R."/>
        </authorList>
    </citation>
    <scope>NUCLEOTIDE SEQUENCE [LARGE SCALE GENOMIC DNA]</scope>
    <source>
        <strain evidence="1">ATCC PRA-425</strain>
    </source>
</reference>
<feature type="non-terminal residue" evidence="1">
    <location>
        <position position="265"/>
    </location>
</feature>
<dbReference type="AlphaFoldDB" id="A0A7J6LU73"/>
<dbReference type="EMBL" id="JAAPAO010000335">
    <property type="protein sequence ID" value="KAF4662823.1"/>
    <property type="molecule type" value="Genomic_DNA"/>
</dbReference>
<gene>
    <name evidence="1" type="ORF">FOL47_006046</name>
</gene>
<protein>
    <submittedName>
        <fullName evidence="1">Uncharacterized protein</fullName>
    </submittedName>
</protein>
<comment type="caution">
    <text evidence="1">The sequence shown here is derived from an EMBL/GenBank/DDBJ whole genome shotgun (WGS) entry which is preliminary data.</text>
</comment>
<dbReference type="SUPFAM" id="SSF56219">
    <property type="entry name" value="DNase I-like"/>
    <property type="match status" value="1"/>
</dbReference>
<proteinExistence type="predicted"/>
<evidence type="ECO:0000313" key="2">
    <source>
        <dbReference type="Proteomes" id="UP000591131"/>
    </source>
</evidence>
<name>A0A7J6LU73_PERCH</name>
<evidence type="ECO:0000313" key="1">
    <source>
        <dbReference type="EMBL" id="KAF4662823.1"/>
    </source>
</evidence>
<dbReference type="InterPro" id="IPR036691">
    <property type="entry name" value="Endo/exonu/phosph_ase_sf"/>
</dbReference>
<dbReference type="Proteomes" id="UP000591131">
    <property type="component" value="Unassembled WGS sequence"/>
</dbReference>
<dbReference type="OrthoDB" id="8195170at2759"/>
<keyword evidence="2" id="KW-1185">Reference proteome</keyword>
<organism evidence="1 2">
    <name type="scientific">Perkinsus chesapeaki</name>
    <name type="common">Clam parasite</name>
    <name type="synonym">Perkinsus andrewsi</name>
    <dbReference type="NCBI Taxonomy" id="330153"/>
    <lineage>
        <taxon>Eukaryota</taxon>
        <taxon>Sar</taxon>
        <taxon>Alveolata</taxon>
        <taxon>Perkinsozoa</taxon>
        <taxon>Perkinsea</taxon>
        <taxon>Perkinsida</taxon>
        <taxon>Perkinsidae</taxon>
        <taxon>Perkinsus</taxon>
    </lineage>
</organism>
<sequence>MLAAVSHLEHAASHFRKPQTHLGTWLSPAEKCWHQLDHFLIRGNRNIRVLDVRVRRTVMGSSDHCALELSLRTKVTCGPSRPFRGRRVVPRSFVDRRAFNAKIREEQAQREFEQDIIRACPRNGAYSDLLGALQVSMRNLDGAKPRPEKPWLSAPHVCSKTPGAFALFREARGKVVAAVKTAKADFIELKCAQIENAEAQHAVGDVRRLINEMKSGLGFTLTRKRHDPLSPWEFADHFASGEEACNRNECRLSAVFLDLKAAFGK</sequence>